<dbReference type="VEuPathDB" id="FungiDB:PGTG_21867"/>
<dbReference type="KEGG" id="pgr:PGTG_21867"/>
<organism evidence="1 2">
    <name type="scientific">Puccinia graminis f. sp. tritici (strain CRL 75-36-700-3 / race SCCL)</name>
    <name type="common">Black stem rust fungus</name>
    <dbReference type="NCBI Taxonomy" id="418459"/>
    <lineage>
        <taxon>Eukaryota</taxon>
        <taxon>Fungi</taxon>
        <taxon>Dikarya</taxon>
        <taxon>Basidiomycota</taxon>
        <taxon>Pucciniomycotina</taxon>
        <taxon>Pucciniomycetes</taxon>
        <taxon>Pucciniales</taxon>
        <taxon>Pucciniaceae</taxon>
        <taxon>Puccinia</taxon>
    </lineage>
</organism>
<evidence type="ECO:0000313" key="2">
    <source>
        <dbReference type="Proteomes" id="UP000008783"/>
    </source>
</evidence>
<dbReference type="Proteomes" id="UP000008783">
    <property type="component" value="Unassembled WGS sequence"/>
</dbReference>
<reference evidence="2" key="1">
    <citation type="journal article" date="2011" name="Proc. Natl. Acad. Sci. U.S.A.">
        <title>Obligate biotrophy features unraveled by the genomic analysis of rust fungi.</title>
        <authorList>
            <person name="Duplessis S."/>
            <person name="Cuomo C.A."/>
            <person name="Lin Y.-C."/>
            <person name="Aerts A."/>
            <person name="Tisserant E."/>
            <person name="Veneault-Fourrey C."/>
            <person name="Joly D.L."/>
            <person name="Hacquard S."/>
            <person name="Amselem J."/>
            <person name="Cantarel B.L."/>
            <person name="Chiu R."/>
            <person name="Coutinho P.M."/>
            <person name="Feau N."/>
            <person name="Field M."/>
            <person name="Frey P."/>
            <person name="Gelhaye E."/>
            <person name="Goldberg J."/>
            <person name="Grabherr M.G."/>
            <person name="Kodira C.D."/>
            <person name="Kohler A."/>
            <person name="Kuees U."/>
            <person name="Lindquist E.A."/>
            <person name="Lucas S.M."/>
            <person name="Mago R."/>
            <person name="Mauceli E."/>
            <person name="Morin E."/>
            <person name="Murat C."/>
            <person name="Pangilinan J.L."/>
            <person name="Park R."/>
            <person name="Pearson M."/>
            <person name="Quesneville H."/>
            <person name="Rouhier N."/>
            <person name="Sakthikumar S."/>
            <person name="Salamov A.A."/>
            <person name="Schmutz J."/>
            <person name="Selles B."/>
            <person name="Shapiro H."/>
            <person name="Tanguay P."/>
            <person name="Tuskan G.A."/>
            <person name="Henrissat B."/>
            <person name="Van de Peer Y."/>
            <person name="Rouze P."/>
            <person name="Ellis J.G."/>
            <person name="Dodds P.N."/>
            <person name="Schein J.E."/>
            <person name="Zhong S."/>
            <person name="Hamelin R.C."/>
            <person name="Grigoriev I.V."/>
            <person name="Szabo L.J."/>
            <person name="Martin F."/>
        </authorList>
    </citation>
    <scope>NUCLEOTIDE SEQUENCE [LARGE SCALE GENOMIC DNA]</scope>
    <source>
        <strain evidence="2">CRL 75-36-700-3 / race SCCL</strain>
    </source>
</reference>
<name>H6QST3_PUCGT</name>
<dbReference type="GeneID" id="13540597"/>
<protein>
    <submittedName>
        <fullName evidence="1">Uncharacterized protein</fullName>
    </submittedName>
</protein>
<dbReference type="InParanoid" id="H6QST3"/>
<dbReference type="RefSeq" id="XP_003889425.1">
    <property type="nucleotide sequence ID" value="XM_003889376.1"/>
</dbReference>
<dbReference type="HOGENOM" id="CLU_2455834_0_0_1"/>
<proteinExistence type="predicted"/>
<dbReference type="AlphaFoldDB" id="H6QST3"/>
<sequence length="89" mass="9756">MTHEINEDPHRQSGAVDYKITEPDNGAVAIQQEQLTFLQLTEAGSPGDSLWWPSSLMGLFGEPPASDYSTAQRKLYRQGVLYGIGGSMI</sequence>
<dbReference type="EMBL" id="DS178299">
    <property type="protein sequence ID" value="EHS63826.1"/>
    <property type="molecule type" value="Genomic_DNA"/>
</dbReference>
<keyword evidence="2" id="KW-1185">Reference proteome</keyword>
<accession>H6QST3</accession>
<gene>
    <name evidence="1" type="ORF">PGTG_21867</name>
</gene>
<evidence type="ECO:0000313" key="1">
    <source>
        <dbReference type="EMBL" id="EHS63826.1"/>
    </source>
</evidence>